<protein>
    <submittedName>
        <fullName evidence="1">Uncharacterized protein</fullName>
    </submittedName>
</protein>
<accession>A0AA87BYT2</accession>
<organism evidence="1 2">
    <name type="scientific">Vibrio coralliirubri</name>
    <dbReference type="NCBI Taxonomy" id="1516159"/>
    <lineage>
        <taxon>Bacteria</taxon>
        <taxon>Pseudomonadati</taxon>
        <taxon>Pseudomonadota</taxon>
        <taxon>Gammaproteobacteria</taxon>
        <taxon>Vibrionales</taxon>
        <taxon>Vibrionaceae</taxon>
        <taxon>Vibrio</taxon>
    </lineage>
</organism>
<evidence type="ECO:0000313" key="1">
    <source>
        <dbReference type="EMBL" id="CDT62497.1"/>
    </source>
</evidence>
<proteinExistence type="predicted"/>
<dbReference type="AlphaFoldDB" id="A0AA87BYT2"/>
<sequence length="40" mass="4358">MVSNTDSTNIKKAPKGAFFVSEYIEVVNNTLVDLNINSIA</sequence>
<gene>
    <name evidence="1" type="ORF">VCR31J2_1270629</name>
</gene>
<keyword evidence="2" id="KW-1185">Reference proteome</keyword>
<dbReference type="Proteomes" id="UP000041625">
    <property type="component" value="Unassembled WGS sequence"/>
</dbReference>
<comment type="caution">
    <text evidence="1">The sequence shown here is derived from an EMBL/GenBank/DDBJ whole genome shotgun (WGS) entry which is preliminary data.</text>
</comment>
<reference evidence="1 2" key="1">
    <citation type="submission" date="2014-06" db="EMBL/GenBank/DDBJ databases">
        <authorList>
            <person name="Le Roux F."/>
        </authorList>
    </citation>
    <scope>NUCLEOTIDE SEQUENCE [LARGE SCALE GENOMIC DNA]</scope>
    <source>
        <strain evidence="1 2">J2-31</strain>
    </source>
</reference>
<evidence type="ECO:0000313" key="2">
    <source>
        <dbReference type="Proteomes" id="UP000041625"/>
    </source>
</evidence>
<name>A0AA87BYT2_9VIBR</name>
<dbReference type="EMBL" id="CCKJ01000032">
    <property type="protein sequence ID" value="CDT62497.1"/>
    <property type="molecule type" value="Genomic_DNA"/>
</dbReference>